<organism evidence="2 3">
    <name type="scientific">Candidatus Beckwithbacteria bacterium GW2011_GWB1_47_15</name>
    <dbReference type="NCBI Taxonomy" id="1618371"/>
    <lineage>
        <taxon>Bacteria</taxon>
        <taxon>Candidatus Beckwithiibacteriota</taxon>
    </lineage>
</organism>
<evidence type="ECO:0000256" key="1">
    <source>
        <dbReference type="SAM" id="MobiDB-lite"/>
    </source>
</evidence>
<accession>A0A0G1RWM0</accession>
<dbReference type="Proteomes" id="UP000033860">
    <property type="component" value="Unassembled WGS sequence"/>
</dbReference>
<name>A0A0G1RWM0_9BACT</name>
<evidence type="ECO:0000313" key="2">
    <source>
        <dbReference type="EMBL" id="KKU61516.1"/>
    </source>
</evidence>
<evidence type="ECO:0000313" key="3">
    <source>
        <dbReference type="Proteomes" id="UP000033860"/>
    </source>
</evidence>
<comment type="caution">
    <text evidence="2">The sequence shown here is derived from an EMBL/GenBank/DDBJ whole genome shotgun (WGS) entry which is preliminary data.</text>
</comment>
<gene>
    <name evidence="2" type="ORF">UX85_C0003G0175</name>
</gene>
<dbReference type="EMBL" id="LCNT01000003">
    <property type="protein sequence ID" value="KKU61516.1"/>
    <property type="molecule type" value="Genomic_DNA"/>
</dbReference>
<protein>
    <submittedName>
        <fullName evidence="2">Uncharacterized protein</fullName>
    </submittedName>
</protein>
<reference evidence="2 3" key="1">
    <citation type="journal article" date="2015" name="Nature">
        <title>rRNA introns, odd ribosomes, and small enigmatic genomes across a large radiation of phyla.</title>
        <authorList>
            <person name="Brown C.T."/>
            <person name="Hug L.A."/>
            <person name="Thomas B.C."/>
            <person name="Sharon I."/>
            <person name="Castelle C.J."/>
            <person name="Singh A."/>
            <person name="Wilkins M.J."/>
            <person name="Williams K.H."/>
            <person name="Banfield J.F."/>
        </authorList>
    </citation>
    <scope>NUCLEOTIDE SEQUENCE [LARGE SCALE GENOMIC DNA]</scope>
</reference>
<proteinExistence type="predicted"/>
<sequence length="177" mass="19181">MFARMKYKWLKNKKKILGFGGLSVAVVGLAVGVSLVQRSQRLESQARSEQVNPCGYGLDCTDKPITGATSCVDQYGGNSYCCPENSIRWYGACVEKCGSGLSCWDYPVQGASRCIVITNKITETYCCPKDKPWNLNGVCNPAPRRFRPNPVNKPTSSPEGESGVPGLPEVSGQPIPL</sequence>
<feature type="region of interest" description="Disordered" evidence="1">
    <location>
        <begin position="146"/>
        <end position="177"/>
    </location>
</feature>
<dbReference type="AlphaFoldDB" id="A0A0G1RWM0"/>